<dbReference type="InterPro" id="IPR038148">
    <property type="entry name" value="Tn1545/Tn916_Xis"/>
</dbReference>
<dbReference type="Pfam" id="PF09035">
    <property type="entry name" value="Tn916-Xis"/>
    <property type="match status" value="1"/>
</dbReference>
<evidence type="ECO:0000313" key="1">
    <source>
        <dbReference type="EMBL" id="XAH74792.1"/>
    </source>
</evidence>
<reference evidence="1 2" key="1">
    <citation type="submission" date="2024-02" db="EMBL/GenBank/DDBJ databases">
        <title>Bacterial strain from lacustrine sediment.</title>
        <authorList>
            <person name="Petit C."/>
            <person name="Fadhlaoui K."/>
        </authorList>
    </citation>
    <scope>NUCLEOTIDE SEQUENCE [LARGE SCALE GENOMIC DNA]</scope>
    <source>
        <strain evidence="1 2">IPX-CK</strain>
    </source>
</reference>
<dbReference type="EMBL" id="CP146256">
    <property type="protein sequence ID" value="XAH74792.1"/>
    <property type="molecule type" value="Genomic_DNA"/>
</dbReference>
<gene>
    <name evidence="1" type="ORF">V6984_03240</name>
</gene>
<dbReference type="NCBIfam" id="TIGR01764">
    <property type="entry name" value="excise"/>
    <property type="match status" value="1"/>
</dbReference>
<dbReference type="InterPro" id="IPR010093">
    <property type="entry name" value="SinI_DNA-bd"/>
</dbReference>
<keyword evidence="2" id="KW-1185">Reference proteome</keyword>
<dbReference type="RefSeq" id="WP_342758373.1">
    <property type="nucleotide sequence ID" value="NZ_CP146256.1"/>
</dbReference>
<sequence>MKREIPVWEKANLTVEEAAAYSGIGLNKIRELSNDEQCPFVLWVGNKRLIKRKKFDAYIEKAYSI</sequence>
<dbReference type="Gene3D" id="3.90.105.50">
    <property type="match status" value="1"/>
</dbReference>
<organism evidence="1 2">
    <name type="scientific">Kineothrix sedimenti</name>
    <dbReference type="NCBI Taxonomy" id="3123317"/>
    <lineage>
        <taxon>Bacteria</taxon>
        <taxon>Bacillati</taxon>
        <taxon>Bacillota</taxon>
        <taxon>Clostridia</taxon>
        <taxon>Lachnospirales</taxon>
        <taxon>Lachnospiraceae</taxon>
        <taxon>Kineothrix</taxon>
    </lineage>
</organism>
<accession>A0ABZ3EX03</accession>
<proteinExistence type="predicted"/>
<name>A0ABZ3EX03_9FIRM</name>
<dbReference type="Proteomes" id="UP001451571">
    <property type="component" value="Chromosome"/>
</dbReference>
<protein>
    <submittedName>
        <fullName evidence="1">Excisionase</fullName>
    </submittedName>
</protein>
<evidence type="ECO:0000313" key="2">
    <source>
        <dbReference type="Proteomes" id="UP001451571"/>
    </source>
</evidence>
<dbReference type="InterPro" id="IPR015122">
    <property type="entry name" value="Tn916-Xis"/>
</dbReference>